<keyword evidence="1" id="KW-0472">Membrane</keyword>
<keyword evidence="3" id="KW-1185">Reference proteome</keyword>
<comment type="caution">
    <text evidence="2">The sequence shown here is derived from an EMBL/GenBank/DDBJ whole genome shotgun (WGS) entry which is preliminary data.</text>
</comment>
<keyword evidence="1" id="KW-1133">Transmembrane helix</keyword>
<evidence type="ECO:0000313" key="2">
    <source>
        <dbReference type="EMBL" id="RDE04599.1"/>
    </source>
</evidence>
<proteinExistence type="predicted"/>
<dbReference type="RefSeq" id="WP_114688335.1">
    <property type="nucleotide sequence ID" value="NZ_QQNB01000003.1"/>
</dbReference>
<organism evidence="2 3">
    <name type="scientific">Sphingomonas aracearum</name>
    <dbReference type="NCBI Taxonomy" id="2283317"/>
    <lineage>
        <taxon>Bacteria</taxon>
        <taxon>Pseudomonadati</taxon>
        <taxon>Pseudomonadota</taxon>
        <taxon>Alphaproteobacteria</taxon>
        <taxon>Sphingomonadales</taxon>
        <taxon>Sphingomonadaceae</taxon>
        <taxon>Sphingomonas</taxon>
    </lineage>
</organism>
<accession>A0A369VRU2</accession>
<name>A0A369VRU2_9SPHN</name>
<feature type="transmembrane region" description="Helical" evidence="1">
    <location>
        <begin position="53"/>
        <end position="72"/>
    </location>
</feature>
<feature type="transmembrane region" description="Helical" evidence="1">
    <location>
        <begin position="20"/>
        <end position="47"/>
    </location>
</feature>
<evidence type="ECO:0000256" key="1">
    <source>
        <dbReference type="SAM" id="Phobius"/>
    </source>
</evidence>
<sequence>MSDRQQWARVRPGYWFAPRLFGWGATPVTWEGWLLTLGGAAAIVALAHRLEDGPARTMSVIALVALLAFVAWRKTDGAWRWRWGDPGR</sequence>
<dbReference type="OrthoDB" id="7862423at2"/>
<gene>
    <name evidence="2" type="ORF">DVW87_13435</name>
</gene>
<keyword evidence="1" id="KW-0812">Transmembrane</keyword>
<reference evidence="2 3" key="1">
    <citation type="submission" date="2018-07" db="EMBL/GenBank/DDBJ databases">
        <title>a novel species of Sphingomonas isolated from the rhizosphere soil of Araceae plant.</title>
        <authorList>
            <person name="Zhiyong W."/>
            <person name="Qinglan Z."/>
            <person name="Zhiwei F."/>
            <person name="Ding X."/>
            <person name="Gejiao W."/>
            <person name="Shixue Z."/>
        </authorList>
    </citation>
    <scope>NUCLEOTIDE SEQUENCE [LARGE SCALE GENOMIC DNA]</scope>
    <source>
        <strain evidence="2 3">WZY 27</strain>
    </source>
</reference>
<dbReference type="Proteomes" id="UP000253918">
    <property type="component" value="Unassembled WGS sequence"/>
</dbReference>
<dbReference type="AlphaFoldDB" id="A0A369VRU2"/>
<evidence type="ECO:0000313" key="3">
    <source>
        <dbReference type="Proteomes" id="UP000253918"/>
    </source>
</evidence>
<dbReference type="EMBL" id="QQNB01000003">
    <property type="protein sequence ID" value="RDE04599.1"/>
    <property type="molecule type" value="Genomic_DNA"/>
</dbReference>
<protein>
    <submittedName>
        <fullName evidence="2">Uncharacterized protein</fullName>
    </submittedName>
</protein>